<evidence type="ECO:0000256" key="4">
    <source>
        <dbReference type="SAM" id="Phobius"/>
    </source>
</evidence>
<evidence type="ECO:0000259" key="5">
    <source>
        <dbReference type="PROSITE" id="PS50850"/>
    </source>
</evidence>
<dbReference type="KEGG" id="mico:GDR74_05205"/>
<feature type="transmembrane region" description="Helical" evidence="4">
    <location>
        <begin position="65"/>
        <end position="89"/>
    </location>
</feature>
<feature type="domain" description="Major facilitator superfamily (MFS) profile" evidence="5">
    <location>
        <begin position="26"/>
        <end position="413"/>
    </location>
</feature>
<dbReference type="InterPro" id="IPR011701">
    <property type="entry name" value="MFS"/>
</dbReference>
<keyword evidence="2 4" id="KW-1133">Transmembrane helix</keyword>
<evidence type="ECO:0000256" key="3">
    <source>
        <dbReference type="ARBA" id="ARBA00023136"/>
    </source>
</evidence>
<feature type="transmembrane region" description="Helical" evidence="4">
    <location>
        <begin position="26"/>
        <end position="45"/>
    </location>
</feature>
<dbReference type="PANTHER" id="PTHR23523">
    <property type="match status" value="1"/>
</dbReference>
<dbReference type="SUPFAM" id="SSF103473">
    <property type="entry name" value="MFS general substrate transporter"/>
    <property type="match status" value="1"/>
</dbReference>
<organism evidence="6 7">
    <name type="scientific">Microvirga thermotolerans</name>
    <dbReference type="NCBI Taxonomy" id="2651334"/>
    <lineage>
        <taxon>Bacteria</taxon>
        <taxon>Pseudomonadati</taxon>
        <taxon>Pseudomonadota</taxon>
        <taxon>Alphaproteobacteria</taxon>
        <taxon>Hyphomicrobiales</taxon>
        <taxon>Methylobacteriaceae</taxon>
        <taxon>Microvirga</taxon>
    </lineage>
</organism>
<reference evidence="6 7" key="1">
    <citation type="submission" date="2019-10" db="EMBL/GenBank/DDBJ databases">
        <title>Isolation, Identification of Microvirga thermotolerans HR1, a novel thermophilic bacterium and Comparative Genomics of the genus Microvirga.</title>
        <authorList>
            <person name="Li J."/>
            <person name="Zhang W."/>
            <person name="Lin M."/>
            <person name="Wang J."/>
        </authorList>
    </citation>
    <scope>NUCLEOTIDE SEQUENCE [LARGE SCALE GENOMIC DNA]</scope>
    <source>
        <strain evidence="6 7">HR1</strain>
    </source>
</reference>
<feature type="transmembrane region" description="Helical" evidence="4">
    <location>
        <begin position="181"/>
        <end position="205"/>
    </location>
</feature>
<dbReference type="EMBL" id="CP045423">
    <property type="protein sequence ID" value="QFU15660.1"/>
    <property type="molecule type" value="Genomic_DNA"/>
</dbReference>
<sequence length="413" mass="42074">MSSFEIEQAPSVAAHPTRRDRSLARLLPLMGLCLLLGAFNMRPALTSLATLLPDVERDLAVGRLWVGFITTAPVLCFGIFGPLAPWLAARLGLERAIASLLLALSAGLALRLQASSLGLLASTLISGAAIGMAGVLLPVAIRRDFPERAGLATGLYTMAMSVGGASAAGLTPSLAWTAGTWTSALAVWSAPALVTALAWSGLALISGRAGRMARLPHFSALLRDRTAWNVTAFMGLQAGLAFIVLGWLPTLLRDRGYGVAEAGLVTSVSIVAQTVTALLVPSLASRRVPPAVLVILVLGATAAGFMGLLYAPMGAGVASALVLGLGQGGLFGLALLFISLRSPSPEAAATLSGMSQSIGYLGASVGPFAVSVLRSVGNGTDGPVVFFLSIAAVCAVFGLRAARPGFILVPGTA</sequence>
<feature type="transmembrane region" description="Helical" evidence="4">
    <location>
        <begin position="292"/>
        <end position="311"/>
    </location>
</feature>
<feature type="transmembrane region" description="Helical" evidence="4">
    <location>
        <begin position="226"/>
        <end position="248"/>
    </location>
</feature>
<evidence type="ECO:0000256" key="1">
    <source>
        <dbReference type="ARBA" id="ARBA00022692"/>
    </source>
</evidence>
<feature type="transmembrane region" description="Helical" evidence="4">
    <location>
        <begin position="120"/>
        <end position="141"/>
    </location>
</feature>
<evidence type="ECO:0000256" key="2">
    <source>
        <dbReference type="ARBA" id="ARBA00022989"/>
    </source>
</evidence>
<keyword evidence="1 4" id="KW-0812">Transmembrane</keyword>
<feature type="transmembrane region" description="Helical" evidence="4">
    <location>
        <begin position="358"/>
        <end position="377"/>
    </location>
</feature>
<dbReference type="Proteomes" id="UP000325614">
    <property type="component" value="Chromosome"/>
</dbReference>
<dbReference type="RefSeq" id="WP_152585305.1">
    <property type="nucleotide sequence ID" value="NZ_CP045423.1"/>
</dbReference>
<feature type="transmembrane region" description="Helical" evidence="4">
    <location>
        <begin position="96"/>
        <end position="114"/>
    </location>
</feature>
<evidence type="ECO:0000313" key="6">
    <source>
        <dbReference type="EMBL" id="QFU15660.1"/>
    </source>
</evidence>
<keyword evidence="3 4" id="KW-0472">Membrane</keyword>
<dbReference type="InterPro" id="IPR036259">
    <property type="entry name" value="MFS_trans_sf"/>
</dbReference>
<dbReference type="AlphaFoldDB" id="A0A5P9JW46"/>
<dbReference type="PROSITE" id="PS50850">
    <property type="entry name" value="MFS"/>
    <property type="match status" value="1"/>
</dbReference>
<gene>
    <name evidence="6" type="ORF">GDR74_05205</name>
</gene>
<feature type="transmembrane region" description="Helical" evidence="4">
    <location>
        <begin position="383"/>
        <end position="402"/>
    </location>
</feature>
<feature type="transmembrane region" description="Helical" evidence="4">
    <location>
        <begin position="153"/>
        <end position="175"/>
    </location>
</feature>
<dbReference type="InterPro" id="IPR052524">
    <property type="entry name" value="MFS_Cyanate_Porter"/>
</dbReference>
<proteinExistence type="predicted"/>
<dbReference type="PANTHER" id="PTHR23523:SF2">
    <property type="entry name" value="2-NITROIMIDAZOLE TRANSPORTER"/>
    <property type="match status" value="1"/>
</dbReference>
<evidence type="ECO:0000313" key="7">
    <source>
        <dbReference type="Proteomes" id="UP000325614"/>
    </source>
</evidence>
<feature type="transmembrane region" description="Helical" evidence="4">
    <location>
        <begin position="260"/>
        <end position="280"/>
    </location>
</feature>
<keyword evidence="7" id="KW-1185">Reference proteome</keyword>
<accession>A0A5P9JW46</accession>
<feature type="transmembrane region" description="Helical" evidence="4">
    <location>
        <begin position="317"/>
        <end position="338"/>
    </location>
</feature>
<dbReference type="Pfam" id="PF07690">
    <property type="entry name" value="MFS_1"/>
    <property type="match status" value="1"/>
</dbReference>
<protein>
    <submittedName>
        <fullName evidence="6">MFS transporter</fullName>
    </submittedName>
</protein>
<dbReference type="GO" id="GO:0022857">
    <property type="term" value="F:transmembrane transporter activity"/>
    <property type="evidence" value="ECO:0007669"/>
    <property type="project" value="InterPro"/>
</dbReference>
<name>A0A5P9JW46_9HYPH</name>
<dbReference type="InterPro" id="IPR020846">
    <property type="entry name" value="MFS_dom"/>
</dbReference>
<dbReference type="Gene3D" id="1.20.1250.20">
    <property type="entry name" value="MFS general substrate transporter like domains"/>
    <property type="match status" value="2"/>
</dbReference>